<organism evidence="3 4">
    <name type="scientific">Methylotuvimicrobium buryatense</name>
    <name type="common">Methylomicrobium buryatense</name>
    <dbReference type="NCBI Taxonomy" id="95641"/>
    <lineage>
        <taxon>Bacteria</taxon>
        <taxon>Pseudomonadati</taxon>
        <taxon>Pseudomonadota</taxon>
        <taxon>Gammaproteobacteria</taxon>
        <taxon>Methylococcales</taxon>
        <taxon>Methylococcaceae</taxon>
        <taxon>Methylotuvimicrobium</taxon>
    </lineage>
</organism>
<evidence type="ECO:0000313" key="3">
    <source>
        <dbReference type="EMBL" id="QCW84622.1"/>
    </source>
</evidence>
<feature type="signal peptide" evidence="1">
    <location>
        <begin position="1"/>
        <end position="15"/>
    </location>
</feature>
<dbReference type="Pfam" id="PF13584">
    <property type="entry name" value="BatD"/>
    <property type="match status" value="1"/>
</dbReference>
<dbReference type="Proteomes" id="UP000305881">
    <property type="component" value="Chromosome"/>
</dbReference>
<dbReference type="Pfam" id="PF25607">
    <property type="entry name" value="DUF7939"/>
    <property type="match status" value="1"/>
</dbReference>
<dbReference type="EMBL" id="CP035467">
    <property type="protein sequence ID" value="QCW84622.1"/>
    <property type="molecule type" value="Genomic_DNA"/>
</dbReference>
<keyword evidence="4" id="KW-1185">Reference proteome</keyword>
<protein>
    <submittedName>
        <fullName evidence="3">Protein BatD</fullName>
    </submittedName>
</protein>
<name>A0A4P9UST9_METBY</name>
<dbReference type="AlphaFoldDB" id="A0A4P9UST9"/>
<feature type="domain" description="DUF7939" evidence="2">
    <location>
        <begin position="460"/>
        <end position="537"/>
    </location>
</feature>
<accession>A0A4P9UST9</accession>
<dbReference type="InterPro" id="IPR025738">
    <property type="entry name" value="BatD"/>
</dbReference>
<dbReference type="PANTHER" id="PTHR40940:SF1">
    <property type="entry name" value="PROTEIN BATD"/>
    <property type="match status" value="1"/>
</dbReference>
<gene>
    <name evidence="3" type="ORF">EQU24_22040</name>
</gene>
<dbReference type="STRING" id="675511.GCA_000341735_03018"/>
<evidence type="ECO:0000313" key="4">
    <source>
        <dbReference type="Proteomes" id="UP000305881"/>
    </source>
</evidence>
<dbReference type="PANTHER" id="PTHR40940">
    <property type="entry name" value="PROTEIN BATD-RELATED"/>
    <property type="match status" value="1"/>
</dbReference>
<sequence length="555" mass="61871">MLIVFSLFAAFKAQAANIDVTVDRSPVGLNESFQITFIADETPDDQPDFAPLEKDFEILGRSQSSSTSIINGQYSKTQQWKLSVMAKHAGELTIPAIAFGKDRSNEVSLMVTEAGSREIQAVDDELFLEVEATPENPYVQSQVLYTLRFYRRVSITQARLSEPELDNAVIEKLGEDSNYTTQIGGIGYQVTERKYAIFPQQSGTLTIAPLQLDAEVITVGQPRFNGFFNRQNSQLKRITSKAVTLNVKPIPETFAGGHWLAAEGLSLSQEWSGDIARMRVGEPLTRTLRIAAIGTTVGQLPEIHRTLPVDEVKTYPDQPVLNENKGAEGVKALREEKIAFIPSKAGRYTLPAIEIPWFNTRSGQVEIAKIPEVNLITEGAATPTEIEMPHAATGDEVKNQVQTATKREEVVAPQEDYWRWAALFFAVGWLTTGLYFGLRRSAKPEEKTQDPIKESLSGYVKSLKKACAENDPQAAKNALVAWGREKYKVASLGALADHCEARLRDEIMYLNACLYSADREDWQGKKLFQAFSEHKAREQFGDKSVDNELEPLYRL</sequence>
<feature type="chain" id="PRO_5020985069" evidence="1">
    <location>
        <begin position="16"/>
        <end position="555"/>
    </location>
</feature>
<dbReference type="KEGG" id="mbur:EQU24_22040"/>
<reference evidence="4" key="1">
    <citation type="journal article" date="2019" name="J. Bacteriol.">
        <title>A Mutagenic Screen Identifies a TonB-Dependent Receptor Required for the Lanthanide Metal Switch in the Type I Methanotroph 'Methylotuvimicrobium buryatense' 5GB1C.</title>
        <authorList>
            <person name="Groom J.D."/>
            <person name="Ford S.M."/>
            <person name="Pesesky M.W."/>
            <person name="Lidstrom M.E."/>
        </authorList>
    </citation>
    <scope>NUCLEOTIDE SEQUENCE [LARGE SCALE GENOMIC DNA]</scope>
    <source>
        <strain evidence="4">5GB1C</strain>
    </source>
</reference>
<dbReference type="InterPro" id="IPR057699">
    <property type="entry name" value="DUF7939"/>
</dbReference>
<proteinExistence type="predicted"/>
<evidence type="ECO:0000259" key="2">
    <source>
        <dbReference type="Pfam" id="PF25607"/>
    </source>
</evidence>
<dbReference type="RefSeq" id="WP_017841490.1">
    <property type="nucleotide sequence ID" value="NZ_CP035467.1"/>
</dbReference>
<dbReference type="OrthoDB" id="5293418at2"/>
<evidence type="ECO:0000256" key="1">
    <source>
        <dbReference type="SAM" id="SignalP"/>
    </source>
</evidence>
<keyword evidence="1" id="KW-0732">Signal</keyword>